<keyword evidence="3" id="KW-1185">Reference proteome</keyword>
<dbReference type="EMBL" id="BAAABM010000023">
    <property type="protein sequence ID" value="GAA0340191.1"/>
    <property type="molecule type" value="Genomic_DNA"/>
</dbReference>
<accession>A0ABN0WKP4</accession>
<evidence type="ECO:0000313" key="2">
    <source>
        <dbReference type="EMBL" id="GAA0340191.1"/>
    </source>
</evidence>
<organism evidence="2 3">
    <name type="scientific">Actinoallomurus spadix</name>
    <dbReference type="NCBI Taxonomy" id="79912"/>
    <lineage>
        <taxon>Bacteria</taxon>
        <taxon>Bacillati</taxon>
        <taxon>Actinomycetota</taxon>
        <taxon>Actinomycetes</taxon>
        <taxon>Streptosporangiales</taxon>
        <taxon>Thermomonosporaceae</taxon>
        <taxon>Actinoallomurus</taxon>
    </lineage>
</organism>
<comment type="caution">
    <text evidence="2">The sequence shown here is derived from an EMBL/GenBank/DDBJ whole genome shotgun (WGS) entry which is preliminary data.</text>
</comment>
<dbReference type="Proteomes" id="UP001501822">
    <property type="component" value="Unassembled WGS sequence"/>
</dbReference>
<feature type="compositionally biased region" description="Low complexity" evidence="1">
    <location>
        <begin position="80"/>
        <end position="98"/>
    </location>
</feature>
<name>A0ABN0WKP4_9ACTN</name>
<evidence type="ECO:0000256" key="1">
    <source>
        <dbReference type="SAM" id="MobiDB-lite"/>
    </source>
</evidence>
<protein>
    <submittedName>
        <fullName evidence="2">Uncharacterized protein</fullName>
    </submittedName>
</protein>
<evidence type="ECO:0000313" key="3">
    <source>
        <dbReference type="Proteomes" id="UP001501822"/>
    </source>
</evidence>
<sequence>MSADDSPDQTPFSLLAVLAARYPEWTIWFGEATGHWWALPPHDREPGEFIEAPTVKELVESIEALKARPRVPYQSGGPSPGAARSRLPAASRPGGPFR</sequence>
<reference evidence="2 3" key="1">
    <citation type="journal article" date="2019" name="Int. J. Syst. Evol. Microbiol.">
        <title>The Global Catalogue of Microorganisms (GCM) 10K type strain sequencing project: providing services to taxonomists for standard genome sequencing and annotation.</title>
        <authorList>
            <consortium name="The Broad Institute Genomics Platform"/>
            <consortium name="The Broad Institute Genome Sequencing Center for Infectious Disease"/>
            <person name="Wu L."/>
            <person name="Ma J."/>
        </authorList>
    </citation>
    <scope>NUCLEOTIDE SEQUENCE [LARGE SCALE GENOMIC DNA]</scope>
    <source>
        <strain evidence="2 3">JCM 3146</strain>
    </source>
</reference>
<feature type="region of interest" description="Disordered" evidence="1">
    <location>
        <begin position="69"/>
        <end position="98"/>
    </location>
</feature>
<dbReference type="RefSeq" id="WP_252776407.1">
    <property type="nucleotide sequence ID" value="NZ_BAAABM010000023.1"/>
</dbReference>
<gene>
    <name evidence="2" type="ORF">GCM10010151_32250</name>
</gene>
<proteinExistence type="predicted"/>